<dbReference type="Proteomes" id="UP000324800">
    <property type="component" value="Unassembled WGS sequence"/>
</dbReference>
<evidence type="ECO:0000313" key="1">
    <source>
        <dbReference type="EMBL" id="KAA6343155.1"/>
    </source>
</evidence>
<name>A0A5J4SCG6_9EUKA</name>
<gene>
    <name evidence="1" type="ORF">EZS28_052330</name>
</gene>
<comment type="caution">
    <text evidence="1">The sequence shown here is derived from an EMBL/GenBank/DDBJ whole genome shotgun (WGS) entry which is preliminary data.</text>
</comment>
<dbReference type="AlphaFoldDB" id="A0A5J4SCG6"/>
<evidence type="ECO:0000313" key="2">
    <source>
        <dbReference type="Proteomes" id="UP000324800"/>
    </source>
</evidence>
<protein>
    <submittedName>
        <fullName evidence="1">Uncharacterized protein</fullName>
    </submittedName>
</protein>
<reference evidence="1 2" key="1">
    <citation type="submission" date="2019-03" db="EMBL/GenBank/DDBJ databases">
        <title>Single cell metagenomics reveals metabolic interactions within the superorganism composed of flagellate Streblomastix strix and complex community of Bacteroidetes bacteria on its surface.</title>
        <authorList>
            <person name="Treitli S.C."/>
            <person name="Kolisko M."/>
            <person name="Husnik F."/>
            <person name="Keeling P."/>
            <person name="Hampl V."/>
        </authorList>
    </citation>
    <scope>NUCLEOTIDE SEQUENCE [LARGE SCALE GENOMIC DNA]</scope>
    <source>
        <strain evidence="1">ST1C</strain>
    </source>
</reference>
<organism evidence="1 2">
    <name type="scientific">Streblomastix strix</name>
    <dbReference type="NCBI Taxonomy" id="222440"/>
    <lineage>
        <taxon>Eukaryota</taxon>
        <taxon>Metamonada</taxon>
        <taxon>Preaxostyla</taxon>
        <taxon>Oxymonadida</taxon>
        <taxon>Streblomastigidae</taxon>
        <taxon>Streblomastix</taxon>
    </lineage>
</organism>
<dbReference type="EMBL" id="SNRW01040546">
    <property type="protein sequence ID" value="KAA6343155.1"/>
    <property type="molecule type" value="Genomic_DNA"/>
</dbReference>
<proteinExistence type="predicted"/>
<sequence length="79" mass="9045">MPELKVPSYLRRTPRGLVLAMNLIIILFQPCKDFFGLCLLAGALRVGKQSKSSIPLLEVVYNPEEKRFTGQLRWIDINQ</sequence>
<accession>A0A5J4SCG6</accession>